<dbReference type="SUPFAM" id="SSF52540">
    <property type="entry name" value="P-loop containing nucleoside triphosphate hydrolases"/>
    <property type="match status" value="1"/>
</dbReference>
<gene>
    <name evidence="2" type="ORF">R3W88_027236</name>
</gene>
<feature type="domain" description="NB-ARC" evidence="1">
    <location>
        <begin position="4"/>
        <end position="103"/>
    </location>
</feature>
<proteinExistence type="predicted"/>
<reference evidence="2 3" key="1">
    <citation type="submission" date="2023-10" db="EMBL/GenBank/DDBJ databases">
        <title>Genome-Wide Identification Analysis in wild type Solanum Pinnatisectum Reveals Some Genes Defensing Phytophthora Infestans.</title>
        <authorList>
            <person name="Sun C."/>
        </authorList>
    </citation>
    <scope>NUCLEOTIDE SEQUENCE [LARGE SCALE GENOMIC DNA]</scope>
    <source>
        <strain evidence="2">LQN</strain>
        <tissue evidence="2">Leaf</tissue>
    </source>
</reference>
<evidence type="ECO:0000259" key="1">
    <source>
        <dbReference type="Pfam" id="PF00931"/>
    </source>
</evidence>
<name>A0AAV9LGP3_9SOLN</name>
<dbReference type="Proteomes" id="UP001311915">
    <property type="component" value="Unassembled WGS sequence"/>
</dbReference>
<evidence type="ECO:0000313" key="2">
    <source>
        <dbReference type="EMBL" id="KAK4724457.1"/>
    </source>
</evidence>
<comment type="caution">
    <text evidence="2">The sequence shown here is derived from an EMBL/GenBank/DDBJ whole genome shotgun (WGS) entry which is preliminary data.</text>
</comment>
<dbReference type="AlphaFoldDB" id="A0AAV9LGP3"/>
<organism evidence="2 3">
    <name type="scientific">Solanum pinnatisectum</name>
    <name type="common">tansyleaf nightshade</name>
    <dbReference type="NCBI Taxonomy" id="50273"/>
    <lineage>
        <taxon>Eukaryota</taxon>
        <taxon>Viridiplantae</taxon>
        <taxon>Streptophyta</taxon>
        <taxon>Embryophyta</taxon>
        <taxon>Tracheophyta</taxon>
        <taxon>Spermatophyta</taxon>
        <taxon>Magnoliopsida</taxon>
        <taxon>eudicotyledons</taxon>
        <taxon>Gunneridae</taxon>
        <taxon>Pentapetalae</taxon>
        <taxon>asterids</taxon>
        <taxon>lamiids</taxon>
        <taxon>Solanales</taxon>
        <taxon>Solanaceae</taxon>
        <taxon>Solanoideae</taxon>
        <taxon>Solaneae</taxon>
        <taxon>Solanum</taxon>
    </lineage>
</organism>
<dbReference type="EMBL" id="JAWPEI010000006">
    <property type="protein sequence ID" value="KAK4724457.1"/>
    <property type="molecule type" value="Genomic_DNA"/>
</dbReference>
<dbReference type="GO" id="GO:0043531">
    <property type="term" value="F:ADP binding"/>
    <property type="evidence" value="ECO:0007669"/>
    <property type="project" value="InterPro"/>
</dbReference>
<dbReference type="InterPro" id="IPR002182">
    <property type="entry name" value="NB-ARC"/>
</dbReference>
<keyword evidence="3" id="KW-1185">Reference proteome</keyword>
<sequence>MKVFSQQPDSKIIQGEIAREIGLTLAGNNLWSREDQLRTRLMDQNNRIFIIFDDVWKALDLKRLGIPSDSNHKHQCKVTFTTCFRSDCEAMGSQKTLDVGMLSE</sequence>
<dbReference type="Pfam" id="PF00931">
    <property type="entry name" value="NB-ARC"/>
    <property type="match status" value="1"/>
</dbReference>
<dbReference type="InterPro" id="IPR027417">
    <property type="entry name" value="P-loop_NTPase"/>
</dbReference>
<evidence type="ECO:0000313" key="3">
    <source>
        <dbReference type="Proteomes" id="UP001311915"/>
    </source>
</evidence>
<protein>
    <recommendedName>
        <fullName evidence="1">NB-ARC domain-containing protein</fullName>
    </recommendedName>
</protein>
<dbReference type="Gene3D" id="3.40.50.300">
    <property type="entry name" value="P-loop containing nucleotide triphosphate hydrolases"/>
    <property type="match status" value="1"/>
</dbReference>
<accession>A0AAV9LGP3</accession>